<proteinExistence type="predicted"/>
<evidence type="ECO:0000313" key="11">
    <source>
        <dbReference type="EMBL" id="KAG5453547.1"/>
    </source>
</evidence>
<keyword evidence="12" id="KW-1185">Reference proteome</keyword>
<keyword evidence="3 7" id="KW-0808">Transferase</keyword>
<evidence type="ECO:0000259" key="9">
    <source>
        <dbReference type="PROSITE" id="PS51060"/>
    </source>
</evidence>
<evidence type="ECO:0000256" key="1">
    <source>
        <dbReference type="ARBA" id="ARBA00004123"/>
    </source>
</evidence>
<dbReference type="SMART" id="SM00773">
    <property type="entry name" value="WGR"/>
    <property type="match status" value="1"/>
</dbReference>
<evidence type="ECO:0000259" key="10">
    <source>
        <dbReference type="PROSITE" id="PS51977"/>
    </source>
</evidence>
<reference evidence="11 12" key="2">
    <citation type="journal article" date="2021" name="Genomics">
        <title>High-quality reference genome for Clonorchis sinensis.</title>
        <authorList>
            <person name="Young N.D."/>
            <person name="Stroehlein A.J."/>
            <person name="Kinkar L."/>
            <person name="Wang T."/>
            <person name="Sohn W.M."/>
            <person name="Chang B.C.H."/>
            <person name="Kaur P."/>
            <person name="Weisz D."/>
            <person name="Dudchenko O."/>
            <person name="Aiden E.L."/>
            <person name="Korhonen P.K."/>
            <person name="Gasser R.B."/>
        </authorList>
    </citation>
    <scope>NUCLEOTIDE SEQUENCE [LARGE SCALE GENOMIC DNA]</scope>
    <source>
        <strain evidence="11">Cs-k2</strain>
    </source>
</reference>
<dbReference type="Proteomes" id="UP000286415">
    <property type="component" value="Unassembled WGS sequence"/>
</dbReference>
<dbReference type="AlphaFoldDB" id="A0A8T1MVZ3"/>
<dbReference type="InterPro" id="IPR008893">
    <property type="entry name" value="WGR_domain"/>
</dbReference>
<keyword evidence="4" id="KW-0548">Nucleotidyltransferase</keyword>
<dbReference type="PANTHER" id="PTHR10459:SF66">
    <property type="entry name" value="PROTEIN MONO-ADP-RIBOSYLTRANSFERASE PARP3"/>
    <property type="match status" value="1"/>
</dbReference>
<reference evidence="11 12" key="1">
    <citation type="journal article" date="2018" name="Biotechnol. Adv.">
        <title>Improved genomic resources and new bioinformatic workflow for the carcinogenic parasite Clonorchis sinensis: Biotechnological implications.</title>
        <authorList>
            <person name="Wang D."/>
            <person name="Korhonen P.K."/>
            <person name="Gasser R.B."/>
            <person name="Young N.D."/>
        </authorList>
    </citation>
    <scope>NUCLEOTIDE SEQUENCE [LARGE SCALE GENOMIC DNA]</scope>
    <source>
        <strain evidence="11">Cs-k2</strain>
    </source>
</reference>
<gene>
    <name evidence="11" type="ORF">CSKR_201760</name>
</gene>
<organism evidence="11 12">
    <name type="scientific">Clonorchis sinensis</name>
    <name type="common">Chinese liver fluke</name>
    <dbReference type="NCBI Taxonomy" id="79923"/>
    <lineage>
        <taxon>Eukaryota</taxon>
        <taxon>Metazoa</taxon>
        <taxon>Spiralia</taxon>
        <taxon>Lophotrochozoa</taxon>
        <taxon>Platyhelminthes</taxon>
        <taxon>Trematoda</taxon>
        <taxon>Digenea</taxon>
        <taxon>Opisthorchiida</taxon>
        <taxon>Opisthorchiata</taxon>
        <taxon>Opisthorchiidae</taxon>
        <taxon>Clonorchis</taxon>
    </lineage>
</organism>
<comment type="subcellular location">
    <subcellularLocation>
        <location evidence="1">Nucleus</location>
    </subcellularLocation>
</comment>
<dbReference type="GO" id="GO:0016779">
    <property type="term" value="F:nucleotidyltransferase activity"/>
    <property type="evidence" value="ECO:0007669"/>
    <property type="project" value="UniProtKB-KW"/>
</dbReference>
<keyword evidence="6" id="KW-0539">Nucleus</keyword>
<dbReference type="Pfam" id="PF05406">
    <property type="entry name" value="WGR"/>
    <property type="match status" value="1"/>
</dbReference>
<evidence type="ECO:0000256" key="4">
    <source>
        <dbReference type="ARBA" id="ARBA00022695"/>
    </source>
</evidence>
<dbReference type="InterPro" id="IPR004102">
    <property type="entry name" value="Poly(ADP-ribose)pol_reg_dom"/>
</dbReference>
<dbReference type="InterPro" id="IPR036930">
    <property type="entry name" value="WGR_dom_sf"/>
</dbReference>
<dbReference type="GO" id="GO:1990404">
    <property type="term" value="F:NAD+-protein mono-ADP-ribosyltransferase activity"/>
    <property type="evidence" value="ECO:0007669"/>
    <property type="project" value="TreeGrafter"/>
</dbReference>
<dbReference type="GO" id="GO:0070212">
    <property type="term" value="P:protein poly-ADP-ribosylation"/>
    <property type="evidence" value="ECO:0007669"/>
    <property type="project" value="TreeGrafter"/>
</dbReference>
<sequence length="550" mass="63486">MSSYWFIDQRPFCLRCTYGMPTKRKVTSAAPTSKLPAKQARVDGKKLTRKKRNFSVGKVGVIKNHQVDTHFIAHRTMSCRIHGDYNCTMNRPNVVNNSVNFFLMQLVIVERKPPNYFVWVRWGRMGKVGGSYEVGPFKELRFAVECFEQKFANKTGNKWCERANFKCRPGKYTIIDVTDASEKHIPVTPPDRVSTEMCPPSKLDEMTQELVERIFNPEIFENLMIEYDLDLGKIPLKKLSVDQIKAASEILNELENLDENSRPSDVCRLSSQFHALIPPIFRRGYSHLIADDRTLQRKRELLDILTDIAVAQTIQRKVTLLKNKCLHPTDKKYASLQCTLSYLDTSTSDRQLIEEYFAAVGPRFFEIVHAWRVSRKGETSLVRKTLALYSYCAVKFRPHMKTTNHKLLWYGAIPSAVASILSNGLRVRPHSFGTGIYFKSEAYGFSGREMQDMDGNFWTFLVQVAMGKEYHVHRLNASTPVGFDSVVILGWLRREPVPEKELSFDGVPVQVLCSEEKKYEKTLLCTSQYVIHNESQCRLRYLVQVRERYQ</sequence>
<dbReference type="PROSITE" id="PS51977">
    <property type="entry name" value="WGR"/>
    <property type="match status" value="1"/>
</dbReference>
<evidence type="ECO:0000313" key="12">
    <source>
        <dbReference type="Proteomes" id="UP000286415"/>
    </source>
</evidence>
<dbReference type="EMBL" id="NIRI02000010">
    <property type="protein sequence ID" value="KAG5453547.1"/>
    <property type="molecule type" value="Genomic_DNA"/>
</dbReference>
<evidence type="ECO:0000256" key="7">
    <source>
        <dbReference type="RuleBase" id="RU362114"/>
    </source>
</evidence>
<dbReference type="InterPro" id="IPR036616">
    <property type="entry name" value="Poly(ADP-ribose)pol_reg_dom_sf"/>
</dbReference>
<evidence type="ECO:0000259" key="8">
    <source>
        <dbReference type="PROSITE" id="PS51059"/>
    </source>
</evidence>
<dbReference type="GO" id="GO:0003950">
    <property type="term" value="F:NAD+ poly-ADP-ribosyltransferase activity"/>
    <property type="evidence" value="ECO:0007669"/>
    <property type="project" value="UniProtKB-UniRule"/>
</dbReference>
<feature type="domain" description="WGR" evidence="10">
    <location>
        <begin position="78"/>
        <end position="172"/>
    </location>
</feature>
<dbReference type="InterPro" id="IPR050800">
    <property type="entry name" value="ARTD/PARP"/>
</dbReference>
<dbReference type="PANTHER" id="PTHR10459">
    <property type="entry name" value="DNA LIGASE"/>
    <property type="match status" value="1"/>
</dbReference>
<evidence type="ECO:0000256" key="3">
    <source>
        <dbReference type="ARBA" id="ARBA00022679"/>
    </source>
</evidence>
<dbReference type="InterPro" id="IPR012317">
    <property type="entry name" value="Poly(ADP-ribose)pol_cat_dom"/>
</dbReference>
<evidence type="ECO:0000256" key="2">
    <source>
        <dbReference type="ARBA" id="ARBA00022676"/>
    </source>
</evidence>
<keyword evidence="5 7" id="KW-0520">NAD</keyword>
<evidence type="ECO:0000256" key="5">
    <source>
        <dbReference type="ARBA" id="ARBA00023027"/>
    </source>
</evidence>
<dbReference type="OrthoDB" id="2017365at2759"/>
<feature type="domain" description="PARP catalytic" evidence="8">
    <location>
        <begin position="327"/>
        <end position="550"/>
    </location>
</feature>
<dbReference type="GO" id="GO:0035861">
    <property type="term" value="C:site of double-strand break"/>
    <property type="evidence" value="ECO:0007669"/>
    <property type="project" value="TreeGrafter"/>
</dbReference>
<accession>A0A8T1MVZ3</accession>
<dbReference type="SUPFAM" id="SSF142921">
    <property type="entry name" value="WGR domain-like"/>
    <property type="match status" value="1"/>
</dbReference>
<dbReference type="SUPFAM" id="SSF47587">
    <property type="entry name" value="Domain of poly(ADP-ribose) polymerase"/>
    <property type="match status" value="1"/>
</dbReference>
<keyword evidence="2 7" id="KW-0328">Glycosyltransferase</keyword>
<dbReference type="Gene3D" id="1.20.142.10">
    <property type="entry name" value="Poly(ADP-ribose) polymerase, regulatory domain"/>
    <property type="match status" value="1"/>
</dbReference>
<dbReference type="SUPFAM" id="SSF56399">
    <property type="entry name" value="ADP-ribosylation"/>
    <property type="match status" value="1"/>
</dbReference>
<dbReference type="PROSITE" id="PS51059">
    <property type="entry name" value="PARP_CATALYTIC"/>
    <property type="match status" value="1"/>
</dbReference>
<dbReference type="Pfam" id="PF00644">
    <property type="entry name" value="PARP"/>
    <property type="match status" value="1"/>
</dbReference>
<dbReference type="Gene3D" id="3.90.228.10">
    <property type="match status" value="1"/>
</dbReference>
<comment type="caution">
    <text evidence="11">The sequence shown here is derived from an EMBL/GenBank/DDBJ whole genome shotgun (WGS) entry which is preliminary data.</text>
</comment>
<dbReference type="EC" id="2.4.2.-" evidence="7"/>
<feature type="domain" description="PARP alpha-helical" evidence="9">
    <location>
        <begin position="200"/>
        <end position="316"/>
    </location>
</feature>
<dbReference type="GO" id="GO:0005730">
    <property type="term" value="C:nucleolus"/>
    <property type="evidence" value="ECO:0007669"/>
    <property type="project" value="TreeGrafter"/>
</dbReference>
<protein>
    <recommendedName>
        <fullName evidence="7">Poly [ADP-ribose] polymerase</fullName>
        <shortName evidence="7">PARP</shortName>
        <ecNumber evidence="7">2.4.2.-</ecNumber>
    </recommendedName>
</protein>
<dbReference type="Pfam" id="PF02877">
    <property type="entry name" value="PARP_reg"/>
    <property type="match status" value="1"/>
</dbReference>
<name>A0A8T1MVZ3_CLOSI</name>
<evidence type="ECO:0000256" key="6">
    <source>
        <dbReference type="ARBA" id="ARBA00023242"/>
    </source>
</evidence>
<dbReference type="GO" id="GO:0006302">
    <property type="term" value="P:double-strand break repair"/>
    <property type="evidence" value="ECO:0007669"/>
    <property type="project" value="TreeGrafter"/>
</dbReference>
<dbReference type="PROSITE" id="PS51060">
    <property type="entry name" value="PARP_ALPHA_HD"/>
    <property type="match status" value="1"/>
</dbReference>